<dbReference type="NCBIfam" id="TIGR02027">
    <property type="entry name" value="rpoA"/>
    <property type="match status" value="1"/>
</dbReference>
<evidence type="ECO:0000256" key="3">
    <source>
        <dbReference type="ARBA" id="ARBA00015972"/>
    </source>
</evidence>
<comment type="catalytic activity">
    <reaction evidence="10 11">
        <text>RNA(n) + a ribonucleoside 5'-triphosphate = RNA(n+1) + diphosphate</text>
        <dbReference type="Rhea" id="RHEA:21248"/>
        <dbReference type="Rhea" id="RHEA-COMP:14527"/>
        <dbReference type="Rhea" id="RHEA-COMP:17342"/>
        <dbReference type="ChEBI" id="CHEBI:33019"/>
        <dbReference type="ChEBI" id="CHEBI:61557"/>
        <dbReference type="ChEBI" id="CHEBI:140395"/>
        <dbReference type="EC" id="2.7.7.6"/>
    </reaction>
</comment>
<dbReference type="Pfam" id="PF01193">
    <property type="entry name" value="RNA_pol_L"/>
    <property type="match status" value="1"/>
</dbReference>
<evidence type="ECO:0000256" key="1">
    <source>
        <dbReference type="ARBA" id="ARBA00007123"/>
    </source>
</evidence>
<dbReference type="EMBL" id="CP036280">
    <property type="protein sequence ID" value="QDU71751.1"/>
    <property type="molecule type" value="Genomic_DNA"/>
</dbReference>
<feature type="region of interest" description="Alpha C-terminal domain (alpha-CTD)" evidence="11">
    <location>
        <begin position="257"/>
        <end position="340"/>
    </location>
</feature>
<dbReference type="FunFam" id="2.170.120.12:FF:000001">
    <property type="entry name" value="DNA-directed RNA polymerase subunit alpha"/>
    <property type="match status" value="1"/>
</dbReference>
<comment type="subunit">
    <text evidence="11">Homodimer. The RNAP catalytic core consists of 2 alpha, 1 beta, 1 beta' and 1 omega subunit. When a sigma factor is associated with the core the holoenzyme is formed, which can initiate transcription.</text>
</comment>
<dbReference type="AlphaFoldDB" id="A0A518BXP8"/>
<feature type="region of interest" description="Alpha N-terminal domain (alpha-NTD)" evidence="11">
    <location>
        <begin position="1"/>
        <end position="236"/>
    </location>
</feature>
<dbReference type="InterPro" id="IPR011262">
    <property type="entry name" value="DNA-dir_RNA_pol_insert"/>
</dbReference>
<evidence type="ECO:0000256" key="11">
    <source>
        <dbReference type="HAMAP-Rule" id="MF_00059"/>
    </source>
</evidence>
<evidence type="ECO:0000256" key="7">
    <source>
        <dbReference type="ARBA" id="ARBA00023163"/>
    </source>
</evidence>
<dbReference type="GO" id="GO:0000428">
    <property type="term" value="C:DNA-directed RNA polymerase complex"/>
    <property type="evidence" value="ECO:0007669"/>
    <property type="project" value="UniProtKB-KW"/>
</dbReference>
<sequence length="340" mass="37577">MRIRWRGLELPHRVVPDADANNDRYGCFTIEPFERGFGTTLGNSLRRILLSSLEGAAVTAVKIKGAPHEFTSLEGVQEDVTDVILNVKDLVVSLEGDEPRSMRLQAEGPGEVACELIEADLNVTIHNKDLVLATLNKQIDFDMELRVEKGRGYIPASEQYTDVDEVEVGLIPVDAVFSPVTRVRYKVEDTRVGQKTNYDKLTLEIWTNGTITPEMALVEASKILRKHLNPFVQYFEIGETVASESAAAAARVDEELVRKLQMPVAELDLSVRASNCLESAKVDTVAELVSQTDSDLLKVRSFGRTSLREVKRKLSDLGLELGMEIPAEVEQQISGTVPAA</sequence>
<keyword evidence="6 11" id="KW-0548">Nucleotidyltransferase</keyword>
<dbReference type="HAMAP" id="MF_00059">
    <property type="entry name" value="RNApol_bact_RpoA"/>
    <property type="match status" value="1"/>
</dbReference>
<dbReference type="GO" id="GO:0005737">
    <property type="term" value="C:cytoplasm"/>
    <property type="evidence" value="ECO:0007669"/>
    <property type="project" value="UniProtKB-ARBA"/>
</dbReference>
<evidence type="ECO:0000313" key="13">
    <source>
        <dbReference type="EMBL" id="QDU71751.1"/>
    </source>
</evidence>
<dbReference type="NCBIfam" id="NF003513">
    <property type="entry name" value="PRK05182.1-2"/>
    <property type="match status" value="1"/>
</dbReference>
<evidence type="ECO:0000256" key="10">
    <source>
        <dbReference type="ARBA" id="ARBA00048552"/>
    </source>
</evidence>
<keyword evidence="7 11" id="KW-0804">Transcription</keyword>
<dbReference type="SMART" id="SM00662">
    <property type="entry name" value="RPOLD"/>
    <property type="match status" value="1"/>
</dbReference>
<dbReference type="Pfam" id="PF01000">
    <property type="entry name" value="RNA_pol_A_bac"/>
    <property type="match status" value="1"/>
</dbReference>
<dbReference type="RefSeq" id="WP_145445954.1">
    <property type="nucleotide sequence ID" value="NZ_CP036280.1"/>
</dbReference>
<name>A0A518BXP8_9BACT</name>
<accession>A0A518BXP8</accession>
<dbReference type="SUPFAM" id="SSF56553">
    <property type="entry name" value="Insert subdomain of RNA polymerase alpha subunit"/>
    <property type="match status" value="1"/>
</dbReference>
<dbReference type="Proteomes" id="UP000320386">
    <property type="component" value="Chromosome"/>
</dbReference>
<gene>
    <name evidence="13" type="primary">rpoA_2</name>
    <name evidence="11" type="synonym">rpoA</name>
    <name evidence="13" type="ORF">Pan265_16040</name>
</gene>
<evidence type="ECO:0000256" key="4">
    <source>
        <dbReference type="ARBA" id="ARBA00022478"/>
    </source>
</evidence>
<dbReference type="OrthoDB" id="9805706at2"/>
<protein>
    <recommendedName>
        <fullName evidence="3 11">DNA-directed RNA polymerase subunit alpha</fullName>
        <shortName evidence="11">RNAP subunit alpha</shortName>
        <ecNumber evidence="2 11">2.7.7.6</ecNumber>
    </recommendedName>
    <alternativeName>
        <fullName evidence="9 11">RNA polymerase subunit alpha</fullName>
    </alternativeName>
    <alternativeName>
        <fullName evidence="8 11">Transcriptase subunit alpha</fullName>
    </alternativeName>
</protein>
<dbReference type="Gene3D" id="1.10.150.20">
    <property type="entry name" value="5' to 3' exonuclease, C-terminal subdomain"/>
    <property type="match status" value="1"/>
</dbReference>
<evidence type="ECO:0000256" key="2">
    <source>
        <dbReference type="ARBA" id="ARBA00012418"/>
    </source>
</evidence>
<evidence type="ECO:0000256" key="6">
    <source>
        <dbReference type="ARBA" id="ARBA00022695"/>
    </source>
</evidence>
<dbReference type="SUPFAM" id="SSF47789">
    <property type="entry name" value="C-terminal domain of RNA polymerase alpha subunit"/>
    <property type="match status" value="1"/>
</dbReference>
<evidence type="ECO:0000256" key="9">
    <source>
        <dbReference type="ARBA" id="ARBA00033070"/>
    </source>
</evidence>
<evidence type="ECO:0000313" key="14">
    <source>
        <dbReference type="Proteomes" id="UP000320386"/>
    </source>
</evidence>
<dbReference type="GO" id="GO:0003677">
    <property type="term" value="F:DNA binding"/>
    <property type="evidence" value="ECO:0007669"/>
    <property type="project" value="UniProtKB-UniRule"/>
</dbReference>
<dbReference type="Gene3D" id="2.170.120.12">
    <property type="entry name" value="DNA-directed RNA polymerase, insert domain"/>
    <property type="match status" value="1"/>
</dbReference>
<evidence type="ECO:0000256" key="5">
    <source>
        <dbReference type="ARBA" id="ARBA00022679"/>
    </source>
</evidence>
<dbReference type="EC" id="2.7.7.6" evidence="2 11"/>
<dbReference type="InterPro" id="IPR011260">
    <property type="entry name" value="RNAP_asu_C"/>
</dbReference>
<feature type="domain" description="DNA-directed RNA polymerase RpoA/D/Rpb3-type" evidence="12">
    <location>
        <begin position="25"/>
        <end position="234"/>
    </location>
</feature>
<dbReference type="InterPro" id="IPR011263">
    <property type="entry name" value="DNA-dir_RNA_pol_RpoA/D/Rpb3"/>
</dbReference>
<evidence type="ECO:0000259" key="12">
    <source>
        <dbReference type="SMART" id="SM00662"/>
    </source>
</evidence>
<dbReference type="GO" id="GO:0003899">
    <property type="term" value="F:DNA-directed RNA polymerase activity"/>
    <property type="evidence" value="ECO:0007669"/>
    <property type="project" value="UniProtKB-UniRule"/>
</dbReference>
<dbReference type="NCBIfam" id="NF003519">
    <property type="entry name" value="PRK05182.2-5"/>
    <property type="match status" value="1"/>
</dbReference>
<evidence type="ECO:0000256" key="8">
    <source>
        <dbReference type="ARBA" id="ARBA00032524"/>
    </source>
</evidence>
<dbReference type="KEGG" id="mcad:Pan265_16040"/>
<comment type="similarity">
    <text evidence="1 11">Belongs to the RNA polymerase alpha chain family.</text>
</comment>
<reference evidence="13 14" key="1">
    <citation type="submission" date="2019-02" db="EMBL/GenBank/DDBJ databases">
        <title>Deep-cultivation of Planctomycetes and their phenomic and genomic characterization uncovers novel biology.</title>
        <authorList>
            <person name="Wiegand S."/>
            <person name="Jogler M."/>
            <person name="Boedeker C."/>
            <person name="Pinto D."/>
            <person name="Vollmers J."/>
            <person name="Rivas-Marin E."/>
            <person name="Kohn T."/>
            <person name="Peeters S.H."/>
            <person name="Heuer A."/>
            <person name="Rast P."/>
            <person name="Oberbeckmann S."/>
            <person name="Bunk B."/>
            <person name="Jeske O."/>
            <person name="Meyerdierks A."/>
            <person name="Storesund J.E."/>
            <person name="Kallscheuer N."/>
            <person name="Luecker S."/>
            <person name="Lage O.M."/>
            <person name="Pohl T."/>
            <person name="Merkel B.J."/>
            <person name="Hornburger P."/>
            <person name="Mueller R.-W."/>
            <person name="Bruemmer F."/>
            <person name="Labrenz M."/>
            <person name="Spormann A.M."/>
            <person name="Op den Camp H."/>
            <person name="Overmann J."/>
            <person name="Amann R."/>
            <person name="Jetten M.S.M."/>
            <person name="Mascher T."/>
            <person name="Medema M.H."/>
            <person name="Devos D.P."/>
            <person name="Kaster A.-K."/>
            <person name="Ovreas L."/>
            <person name="Rohde M."/>
            <person name="Galperin M.Y."/>
            <person name="Jogler C."/>
        </authorList>
    </citation>
    <scope>NUCLEOTIDE SEQUENCE [LARGE SCALE GENOMIC DNA]</scope>
    <source>
        <strain evidence="13 14">Pan265</strain>
    </source>
</reference>
<keyword evidence="5 11" id="KW-0808">Transferase</keyword>
<proteinExistence type="inferred from homology"/>
<dbReference type="Pfam" id="PF03118">
    <property type="entry name" value="RNA_pol_A_CTD"/>
    <property type="match status" value="1"/>
</dbReference>
<dbReference type="GO" id="GO:0046983">
    <property type="term" value="F:protein dimerization activity"/>
    <property type="evidence" value="ECO:0007669"/>
    <property type="project" value="InterPro"/>
</dbReference>
<comment type="domain">
    <text evidence="11">The N-terminal domain is essential for RNAP assembly and basal transcription, whereas the C-terminal domain is involved in interaction with transcriptional regulators and with upstream promoter elements.</text>
</comment>
<keyword evidence="14" id="KW-1185">Reference proteome</keyword>
<dbReference type="Gene3D" id="3.30.1360.10">
    <property type="entry name" value="RNA polymerase, RBP11-like subunit"/>
    <property type="match status" value="1"/>
</dbReference>
<organism evidence="13 14">
    <name type="scientific">Mucisphaera calidilacus</name>
    <dbReference type="NCBI Taxonomy" id="2527982"/>
    <lineage>
        <taxon>Bacteria</taxon>
        <taxon>Pseudomonadati</taxon>
        <taxon>Planctomycetota</taxon>
        <taxon>Phycisphaerae</taxon>
        <taxon>Phycisphaerales</taxon>
        <taxon>Phycisphaeraceae</taxon>
        <taxon>Mucisphaera</taxon>
    </lineage>
</organism>
<comment type="function">
    <text evidence="11">DNA-dependent RNA polymerase catalyzes the transcription of DNA into RNA using the four ribonucleoside triphosphates as substrates.</text>
</comment>
<dbReference type="InterPro" id="IPR036643">
    <property type="entry name" value="RNApol_insert_sf"/>
</dbReference>
<dbReference type="CDD" id="cd06928">
    <property type="entry name" value="RNAP_alpha_NTD"/>
    <property type="match status" value="1"/>
</dbReference>
<dbReference type="InterPro" id="IPR011773">
    <property type="entry name" value="DNA-dir_RpoA"/>
</dbReference>
<dbReference type="SUPFAM" id="SSF55257">
    <property type="entry name" value="RBP11-like subunits of RNA polymerase"/>
    <property type="match status" value="1"/>
</dbReference>
<dbReference type="GO" id="GO:0006351">
    <property type="term" value="P:DNA-templated transcription"/>
    <property type="evidence" value="ECO:0007669"/>
    <property type="project" value="UniProtKB-UniRule"/>
</dbReference>
<dbReference type="InterPro" id="IPR036603">
    <property type="entry name" value="RBP11-like"/>
</dbReference>
<keyword evidence="4 11" id="KW-0240">DNA-directed RNA polymerase</keyword>